<keyword evidence="5" id="KW-1185">Reference proteome</keyword>
<dbReference type="InterPro" id="IPR029055">
    <property type="entry name" value="Ntn_hydrolases_N"/>
</dbReference>
<organism evidence="5 6">
    <name type="scientific">Romanomermis culicivorax</name>
    <name type="common">Nematode worm</name>
    <dbReference type="NCBI Taxonomy" id="13658"/>
    <lineage>
        <taxon>Eukaryota</taxon>
        <taxon>Metazoa</taxon>
        <taxon>Ecdysozoa</taxon>
        <taxon>Nematoda</taxon>
        <taxon>Enoplea</taxon>
        <taxon>Dorylaimia</taxon>
        <taxon>Mermithida</taxon>
        <taxon>Mermithoidea</taxon>
        <taxon>Mermithidae</taxon>
        <taxon>Romanomermis</taxon>
    </lineage>
</organism>
<evidence type="ECO:0000313" key="6">
    <source>
        <dbReference type="WBParaSite" id="nRc.2.0.1.t07766-RA"/>
    </source>
</evidence>
<comment type="subcellular location">
    <subcellularLocation>
        <location evidence="3">Cytoplasm</location>
    </subcellularLocation>
    <subcellularLocation>
        <location evidence="3">Nucleus</location>
    </subcellularLocation>
</comment>
<dbReference type="Gene3D" id="3.60.20.10">
    <property type="entry name" value="Glutamine Phosphoribosylpyrophosphate, subunit 1, domain 1"/>
    <property type="match status" value="2"/>
</dbReference>
<accession>A0A915I235</accession>
<dbReference type="GO" id="GO:0019773">
    <property type="term" value="C:proteasome core complex, alpha-subunit complex"/>
    <property type="evidence" value="ECO:0007669"/>
    <property type="project" value="InterPro"/>
</dbReference>
<dbReference type="WBParaSite" id="nRc.2.0.1.t07766-RA">
    <property type="protein sequence ID" value="nRc.2.0.1.t07766-RA"/>
    <property type="gene ID" value="nRc.2.0.1.g07766"/>
</dbReference>
<comment type="similarity">
    <text evidence="3">Belongs to the peptidase T1A family.</text>
</comment>
<dbReference type="SUPFAM" id="SSF56235">
    <property type="entry name" value="N-terminal nucleophile aminohydrolases (Ntn hydrolases)"/>
    <property type="match status" value="2"/>
</dbReference>
<comment type="function">
    <text evidence="1">The proteasome is a multicatalytic proteinase complex which is characterized by its ability to cleave peptides with Arg, Phe, Tyr, Leu, and Glu adjacent to the leaving group at neutral or slightly basic pH. The proteasome has an ATP-dependent proteolytic activity.</text>
</comment>
<dbReference type="InterPro" id="IPR000426">
    <property type="entry name" value="Proteasome_asu_N"/>
</dbReference>
<feature type="domain" description="Proteasome alpha-type subunits" evidence="4">
    <location>
        <begin position="5"/>
        <end position="27"/>
    </location>
</feature>
<dbReference type="GO" id="GO:0005634">
    <property type="term" value="C:nucleus"/>
    <property type="evidence" value="ECO:0007669"/>
    <property type="project" value="UniProtKB-SubCell"/>
</dbReference>
<reference evidence="6" key="1">
    <citation type="submission" date="2022-11" db="UniProtKB">
        <authorList>
            <consortium name="WormBaseParasite"/>
        </authorList>
    </citation>
    <scope>IDENTIFICATION</scope>
</reference>
<dbReference type="GO" id="GO:0005737">
    <property type="term" value="C:cytoplasm"/>
    <property type="evidence" value="ECO:0007669"/>
    <property type="project" value="UniProtKB-SubCell"/>
</dbReference>
<evidence type="ECO:0000256" key="1">
    <source>
        <dbReference type="ARBA" id="ARBA00002000"/>
    </source>
</evidence>
<dbReference type="SMART" id="SM00948">
    <property type="entry name" value="Proteasome_A_N"/>
    <property type="match status" value="1"/>
</dbReference>
<dbReference type="InterPro" id="IPR050115">
    <property type="entry name" value="Proteasome_alpha"/>
</dbReference>
<dbReference type="GO" id="GO:0006511">
    <property type="term" value="P:ubiquitin-dependent protein catabolic process"/>
    <property type="evidence" value="ECO:0007669"/>
    <property type="project" value="InterPro"/>
</dbReference>
<evidence type="ECO:0000259" key="4">
    <source>
        <dbReference type="PROSITE" id="PS00388"/>
    </source>
</evidence>
<comment type="subunit">
    <text evidence="3">The 20S proteasome core is composed of 28 subunits that are arranged in four stacked rings, resulting in a barrel-shaped structure. The two end rings are each formed by seven alpha subunits, and the two central rings are each formed by seven beta subunits.</text>
</comment>
<keyword evidence="2 3" id="KW-0647">Proteasome</keyword>
<dbReference type="InterPro" id="IPR001353">
    <property type="entry name" value="Proteasome_sua/b"/>
</dbReference>
<keyword evidence="3" id="KW-0963">Cytoplasm</keyword>
<evidence type="ECO:0000256" key="2">
    <source>
        <dbReference type="ARBA" id="ARBA00022942"/>
    </source>
</evidence>
<evidence type="ECO:0000256" key="3">
    <source>
        <dbReference type="RuleBase" id="RU000551"/>
    </source>
</evidence>
<dbReference type="Pfam" id="PF00227">
    <property type="entry name" value="Proteasome"/>
    <property type="match status" value="1"/>
</dbReference>
<dbReference type="Proteomes" id="UP000887565">
    <property type="component" value="Unplaced"/>
</dbReference>
<dbReference type="PROSITE" id="PS00388">
    <property type="entry name" value="PROTEASOME_ALPHA_1"/>
    <property type="match status" value="1"/>
</dbReference>
<keyword evidence="3" id="KW-0539">Nucleus</keyword>
<evidence type="ECO:0000313" key="5">
    <source>
        <dbReference type="Proteomes" id="UP000887565"/>
    </source>
</evidence>
<name>A0A915I235_ROMCU</name>
<dbReference type="PANTHER" id="PTHR11599">
    <property type="entry name" value="PROTEASOME SUBUNIT ALPHA/BETA"/>
    <property type="match status" value="1"/>
</dbReference>
<dbReference type="AlphaFoldDB" id="A0A915I235"/>
<proteinExistence type="inferred from homology"/>
<protein>
    <recommendedName>
        <fullName evidence="3">Proteasome subunit alpha type</fullName>
    </recommendedName>
</protein>
<dbReference type="Pfam" id="PF10584">
    <property type="entry name" value="Proteasome_A_N"/>
    <property type="match status" value="1"/>
</dbReference>
<sequence length="162" mass="17463">MTERFSFSLTTFSPSGKLVQIEYALNAVAAGAASVGIKGTTFVALYFIIPPAGAGGKSPLGSGLWPETLRNSFNRTQETVCFVAKNGVVLAAENKTSALVQESSIEKIAKISKSIGMTYSGLGPDFSVLECKNREKKFGATCRNKKCMKFDIHNQNQRNSIK</sequence>